<dbReference type="GO" id="GO:0005737">
    <property type="term" value="C:cytoplasm"/>
    <property type="evidence" value="ECO:0007669"/>
    <property type="project" value="TreeGrafter"/>
</dbReference>
<proteinExistence type="predicted"/>
<feature type="region of interest" description="Disordered" evidence="3">
    <location>
        <begin position="57"/>
        <end position="79"/>
    </location>
</feature>
<dbReference type="AlphaFoldDB" id="A0AAW0I2D5"/>
<dbReference type="PANTHER" id="PTHR24071:SF0">
    <property type="entry name" value="GTP-BINDING NUCLEAR PROTEIN RAN"/>
    <property type="match status" value="1"/>
</dbReference>
<evidence type="ECO:0000256" key="2">
    <source>
        <dbReference type="ARBA" id="ARBA00023134"/>
    </source>
</evidence>
<dbReference type="PANTHER" id="PTHR24071">
    <property type="entry name" value="RAN GTPASE"/>
    <property type="match status" value="1"/>
</dbReference>
<keyword evidence="1" id="KW-0547">Nucleotide-binding</keyword>
<keyword evidence="2" id="KW-0342">GTP-binding</keyword>
<keyword evidence="5" id="KW-1185">Reference proteome</keyword>
<dbReference type="GO" id="GO:0003924">
    <property type="term" value="F:GTPase activity"/>
    <property type="evidence" value="ECO:0007669"/>
    <property type="project" value="InterPro"/>
</dbReference>
<evidence type="ECO:0000313" key="5">
    <source>
        <dbReference type="Proteomes" id="UP001488838"/>
    </source>
</evidence>
<protein>
    <submittedName>
        <fullName evidence="4">Uncharacterized protein</fullName>
    </submittedName>
</protein>
<feature type="compositionally biased region" description="Basic and acidic residues" evidence="3">
    <location>
        <begin position="61"/>
        <end position="78"/>
    </location>
</feature>
<evidence type="ECO:0000256" key="1">
    <source>
        <dbReference type="ARBA" id="ARBA00022741"/>
    </source>
</evidence>
<organism evidence="4 5">
    <name type="scientific">Myodes glareolus</name>
    <name type="common">Bank vole</name>
    <name type="synonym">Clethrionomys glareolus</name>
    <dbReference type="NCBI Taxonomy" id="447135"/>
    <lineage>
        <taxon>Eukaryota</taxon>
        <taxon>Metazoa</taxon>
        <taxon>Chordata</taxon>
        <taxon>Craniata</taxon>
        <taxon>Vertebrata</taxon>
        <taxon>Euteleostomi</taxon>
        <taxon>Mammalia</taxon>
        <taxon>Eutheria</taxon>
        <taxon>Euarchontoglires</taxon>
        <taxon>Glires</taxon>
        <taxon>Rodentia</taxon>
        <taxon>Myomorpha</taxon>
        <taxon>Muroidea</taxon>
        <taxon>Cricetidae</taxon>
        <taxon>Arvicolinae</taxon>
        <taxon>Myodes</taxon>
    </lineage>
</organism>
<feature type="non-terminal residue" evidence="4">
    <location>
        <position position="191"/>
    </location>
</feature>
<dbReference type="InterPro" id="IPR002041">
    <property type="entry name" value="Ran_GTPase"/>
</dbReference>
<dbReference type="GO" id="GO:0005525">
    <property type="term" value="F:GTP binding"/>
    <property type="evidence" value="ECO:0007669"/>
    <property type="project" value="UniProtKB-KW"/>
</dbReference>
<evidence type="ECO:0000313" key="4">
    <source>
        <dbReference type="EMBL" id="KAK7808333.1"/>
    </source>
</evidence>
<accession>A0AAW0I2D5</accession>
<dbReference type="EMBL" id="JBBHLL010000242">
    <property type="protein sequence ID" value="KAK7808333.1"/>
    <property type="molecule type" value="Genomic_DNA"/>
</dbReference>
<dbReference type="GO" id="GO:0006606">
    <property type="term" value="P:protein import into nucleus"/>
    <property type="evidence" value="ECO:0007669"/>
    <property type="project" value="TreeGrafter"/>
</dbReference>
<dbReference type="GO" id="GO:0005634">
    <property type="term" value="C:nucleus"/>
    <property type="evidence" value="ECO:0007669"/>
    <property type="project" value="TreeGrafter"/>
</dbReference>
<name>A0AAW0I2D5_MYOGA</name>
<evidence type="ECO:0000256" key="3">
    <source>
        <dbReference type="SAM" id="MobiDB-lite"/>
    </source>
</evidence>
<dbReference type="GO" id="GO:0000054">
    <property type="term" value="P:ribosomal subunit export from nucleus"/>
    <property type="evidence" value="ECO:0007669"/>
    <property type="project" value="TreeGrafter"/>
</dbReference>
<feature type="non-terminal residue" evidence="4">
    <location>
        <position position="1"/>
    </location>
</feature>
<comment type="caution">
    <text evidence="4">The sequence shown here is derived from an EMBL/GenBank/DDBJ whole genome shotgun (WGS) entry which is preliminary data.</text>
</comment>
<reference evidence="4 5" key="1">
    <citation type="journal article" date="2023" name="bioRxiv">
        <title>Conserved and derived expression patterns and positive selection on dental genes reveal complex evolutionary context of ever-growing rodent molars.</title>
        <authorList>
            <person name="Calamari Z.T."/>
            <person name="Song A."/>
            <person name="Cohen E."/>
            <person name="Akter M."/>
            <person name="Roy R.D."/>
            <person name="Hallikas O."/>
            <person name="Christensen M.M."/>
            <person name="Li P."/>
            <person name="Marangoni P."/>
            <person name="Jernvall J."/>
            <person name="Klein O.D."/>
        </authorList>
    </citation>
    <scope>NUCLEOTIDE SEQUENCE [LARGE SCALE GENOMIC DNA]</scope>
    <source>
        <strain evidence="4">V071</strain>
    </source>
</reference>
<gene>
    <name evidence="4" type="ORF">U0070_002704</name>
</gene>
<dbReference type="Proteomes" id="UP001488838">
    <property type="component" value="Unassembled WGS sequence"/>
</dbReference>
<sequence length="191" mass="21057">PSPAAVLRTCAPHLLQLLKGRVLISDVSMARHRPAHQATAEALDLVIDTRVIKASTSQAPFRDRSSGGESRSDRRGESSGRIVAMAAQGVPQVQFSLVLVGKTTSVKRHWTGESEDDVATLGGEAGACTMASTPKTRKNLQYYDISAKSNDNFEKPLLWLARKLLGDPNLEFVAMLRLPHLRWSWTQLWQQ</sequence>